<dbReference type="EMBL" id="FNFT01000004">
    <property type="protein sequence ID" value="SDK14185.1"/>
    <property type="molecule type" value="Genomic_DNA"/>
</dbReference>
<dbReference type="Gene3D" id="3.30.450.20">
    <property type="entry name" value="PAS domain"/>
    <property type="match status" value="3"/>
</dbReference>
<dbReference type="InterPro" id="IPR004358">
    <property type="entry name" value="Sig_transdc_His_kin-like_C"/>
</dbReference>
<dbReference type="InterPro" id="IPR005467">
    <property type="entry name" value="His_kinase_dom"/>
</dbReference>
<dbReference type="Pfam" id="PF00989">
    <property type="entry name" value="PAS"/>
    <property type="match status" value="1"/>
</dbReference>
<sequence length="709" mass="81117">MVQAIHPLTRAVIYDRSEFQRTAGEKQLLDLYMTVGFNETQASSSSEVRGGRRKTPPMGERPQHERIAELQAEIEMLRRENAALLSLKDALQGSEERYRRLFEDDLTGDFLASVDGRILACNPAFLRIFGFASIEDALQTNIRDLYADPEDRDRLLERLEREGKVENEGMARRRRDGSYIHVVENLVGRFDADGELVEIQGYTYDDSERKRAEDALQENMRWYQQILDNPFVGYVHCEIVTDTAGNPVDIVYLEVNRAFEFFTGIGRDAALHRRVTEFFTPEEVTDLITIYGRVALTGESATFEYPLPSLSRWFEVTAFSFERGRVTAFFTDITKRKRAEAAHRESEERFRAVLESSLDVVYRLNLQTDRYDYVSPVVGEILGVTPGEMTTMDHDAFMDRVHPEDRPVVEEEFYKSILRTKGFLVYRFRAKDGQYRWLEDHFTVIDDVNGWPHFRSGIFRDITERKQTEEALQRHAAELTRIHRDLESAHREANLYLDILTHDIRNTENVSNLYTELLLDSVEGEAVGYLVNLKRSITKSIEILGMVSKIRRIHAGPPLLRPTDLDAVIRAEIAHFPEVPIHYEGTTATVLADDLLSEIFTNLIGNAVKHGGPGVAISIRVEADEVGFFRVTVADTGRGVPDSQKDVIFHRYERKQRGVGEGLGLYLVQILVDRYGGRIWVEDRVPGRSEQGAAFSFLLREAEGVPVRP</sequence>
<dbReference type="SUPFAM" id="SSF55785">
    <property type="entry name" value="PYP-like sensor domain (PAS domain)"/>
    <property type="match status" value="3"/>
</dbReference>
<dbReference type="SMART" id="SM00091">
    <property type="entry name" value="PAS"/>
    <property type="match status" value="2"/>
</dbReference>
<dbReference type="CDD" id="cd00130">
    <property type="entry name" value="PAS"/>
    <property type="match status" value="2"/>
</dbReference>
<evidence type="ECO:0000256" key="6">
    <source>
        <dbReference type="SAM" id="Coils"/>
    </source>
</evidence>
<keyword evidence="5" id="KW-0418">Kinase</keyword>
<keyword evidence="3" id="KW-0597">Phosphoprotein</keyword>
<evidence type="ECO:0000313" key="11">
    <source>
        <dbReference type="EMBL" id="SDK14185.1"/>
    </source>
</evidence>
<feature type="domain" description="PAC" evidence="10">
    <location>
        <begin position="165"/>
        <end position="218"/>
    </location>
</feature>
<keyword evidence="6" id="KW-0175">Coiled coil</keyword>
<dbReference type="PROSITE" id="PS50109">
    <property type="entry name" value="HIS_KIN"/>
    <property type="match status" value="1"/>
</dbReference>
<proteinExistence type="predicted"/>
<dbReference type="PANTHER" id="PTHR43304:SF1">
    <property type="entry name" value="PAC DOMAIN-CONTAINING PROTEIN"/>
    <property type="match status" value="1"/>
</dbReference>
<feature type="coiled-coil region" evidence="6">
    <location>
        <begin position="67"/>
        <end position="97"/>
    </location>
</feature>
<organism evidence="11 12">
    <name type="scientific">Methanoculleus thermophilus</name>
    <dbReference type="NCBI Taxonomy" id="2200"/>
    <lineage>
        <taxon>Archaea</taxon>
        <taxon>Methanobacteriati</taxon>
        <taxon>Methanobacteriota</taxon>
        <taxon>Stenosarchaea group</taxon>
        <taxon>Methanomicrobia</taxon>
        <taxon>Methanomicrobiales</taxon>
        <taxon>Methanomicrobiaceae</taxon>
        <taxon>Methanoculleus</taxon>
    </lineage>
</organism>
<gene>
    <name evidence="11" type="ORF">SAMN04488571_104167</name>
</gene>
<dbReference type="InterPro" id="IPR003594">
    <property type="entry name" value="HATPase_dom"/>
</dbReference>
<dbReference type="PRINTS" id="PR00344">
    <property type="entry name" value="BCTRLSENSOR"/>
</dbReference>
<dbReference type="InterPro" id="IPR013655">
    <property type="entry name" value="PAS_fold_3"/>
</dbReference>
<dbReference type="InterPro" id="IPR035965">
    <property type="entry name" value="PAS-like_dom_sf"/>
</dbReference>
<keyword evidence="4" id="KW-0808">Transferase</keyword>
<evidence type="ECO:0000256" key="1">
    <source>
        <dbReference type="ARBA" id="ARBA00000085"/>
    </source>
</evidence>
<dbReference type="InterPro" id="IPR036890">
    <property type="entry name" value="HATPase_C_sf"/>
</dbReference>
<dbReference type="Gene3D" id="3.30.565.10">
    <property type="entry name" value="Histidine kinase-like ATPase, C-terminal domain"/>
    <property type="match status" value="1"/>
</dbReference>
<evidence type="ECO:0000256" key="3">
    <source>
        <dbReference type="ARBA" id="ARBA00022553"/>
    </source>
</evidence>
<name>A0A1G8ZIF8_9EURY</name>
<feature type="domain" description="Histidine kinase" evidence="8">
    <location>
        <begin position="596"/>
        <end position="703"/>
    </location>
</feature>
<dbReference type="SMART" id="SM00086">
    <property type="entry name" value="PAC"/>
    <property type="match status" value="2"/>
</dbReference>
<dbReference type="PROSITE" id="PS50113">
    <property type="entry name" value="PAC"/>
    <property type="match status" value="2"/>
</dbReference>
<feature type="region of interest" description="Disordered" evidence="7">
    <location>
        <begin position="42"/>
        <end position="62"/>
    </location>
</feature>
<feature type="domain" description="PAS" evidence="9">
    <location>
        <begin position="346"/>
        <end position="421"/>
    </location>
</feature>
<dbReference type="InterPro" id="IPR000014">
    <property type="entry name" value="PAS"/>
</dbReference>
<feature type="domain" description="PAC" evidence="10">
    <location>
        <begin position="419"/>
        <end position="474"/>
    </location>
</feature>
<keyword evidence="12" id="KW-1185">Reference proteome</keyword>
<evidence type="ECO:0000259" key="10">
    <source>
        <dbReference type="PROSITE" id="PS50113"/>
    </source>
</evidence>
<evidence type="ECO:0000256" key="2">
    <source>
        <dbReference type="ARBA" id="ARBA00012438"/>
    </source>
</evidence>
<dbReference type="InterPro" id="IPR001610">
    <property type="entry name" value="PAC"/>
</dbReference>
<evidence type="ECO:0000256" key="4">
    <source>
        <dbReference type="ARBA" id="ARBA00022679"/>
    </source>
</evidence>
<dbReference type="SUPFAM" id="SSF55874">
    <property type="entry name" value="ATPase domain of HSP90 chaperone/DNA topoisomerase II/histidine kinase"/>
    <property type="match status" value="1"/>
</dbReference>
<dbReference type="PANTHER" id="PTHR43304">
    <property type="entry name" value="PHYTOCHROME-LIKE PROTEIN CPH1"/>
    <property type="match status" value="1"/>
</dbReference>
<reference evidence="11 12" key="1">
    <citation type="submission" date="2016-10" db="EMBL/GenBank/DDBJ databases">
        <authorList>
            <person name="Varghese N."/>
            <person name="Submissions S."/>
        </authorList>
    </citation>
    <scope>NUCLEOTIDE SEQUENCE [LARGE SCALE GENOMIC DNA]</scope>
    <source>
        <strain evidence="11 12">DSM 2373</strain>
    </source>
</reference>
<evidence type="ECO:0000256" key="5">
    <source>
        <dbReference type="ARBA" id="ARBA00022777"/>
    </source>
</evidence>
<dbReference type="Proteomes" id="UP000326500">
    <property type="component" value="Unassembled WGS sequence"/>
</dbReference>
<dbReference type="SMART" id="SM00387">
    <property type="entry name" value="HATPase_c"/>
    <property type="match status" value="1"/>
</dbReference>
<evidence type="ECO:0000256" key="7">
    <source>
        <dbReference type="SAM" id="MobiDB-lite"/>
    </source>
</evidence>
<dbReference type="InterPro" id="IPR000700">
    <property type="entry name" value="PAS-assoc_C"/>
</dbReference>
<dbReference type="NCBIfam" id="TIGR00229">
    <property type="entry name" value="sensory_box"/>
    <property type="match status" value="2"/>
</dbReference>
<dbReference type="Pfam" id="PF02518">
    <property type="entry name" value="HATPase_c"/>
    <property type="match status" value="1"/>
</dbReference>
<dbReference type="EC" id="2.7.13.3" evidence="2"/>
<dbReference type="PROSITE" id="PS50112">
    <property type="entry name" value="PAS"/>
    <property type="match status" value="2"/>
</dbReference>
<dbReference type="InterPro" id="IPR052162">
    <property type="entry name" value="Sensor_kinase/Photoreceptor"/>
</dbReference>
<dbReference type="Pfam" id="PF08447">
    <property type="entry name" value="PAS_3"/>
    <property type="match status" value="1"/>
</dbReference>
<dbReference type="GO" id="GO:0004673">
    <property type="term" value="F:protein histidine kinase activity"/>
    <property type="evidence" value="ECO:0007669"/>
    <property type="project" value="UniProtKB-EC"/>
</dbReference>
<protein>
    <recommendedName>
        <fullName evidence="2">histidine kinase</fullName>
        <ecNumber evidence="2">2.7.13.3</ecNumber>
    </recommendedName>
</protein>
<feature type="domain" description="PAS" evidence="9">
    <location>
        <begin position="94"/>
        <end position="161"/>
    </location>
</feature>
<dbReference type="AlphaFoldDB" id="A0A1G8ZIF8"/>
<dbReference type="InterPro" id="IPR013656">
    <property type="entry name" value="PAS_4"/>
</dbReference>
<evidence type="ECO:0000259" key="9">
    <source>
        <dbReference type="PROSITE" id="PS50112"/>
    </source>
</evidence>
<dbReference type="STRING" id="2200.GCA_001571405_01387"/>
<evidence type="ECO:0000313" key="12">
    <source>
        <dbReference type="Proteomes" id="UP000326500"/>
    </source>
</evidence>
<comment type="catalytic activity">
    <reaction evidence="1">
        <text>ATP + protein L-histidine = ADP + protein N-phospho-L-histidine.</text>
        <dbReference type="EC" id="2.7.13.3"/>
    </reaction>
</comment>
<dbReference type="InterPro" id="IPR013767">
    <property type="entry name" value="PAS_fold"/>
</dbReference>
<evidence type="ECO:0000259" key="8">
    <source>
        <dbReference type="PROSITE" id="PS50109"/>
    </source>
</evidence>
<dbReference type="GO" id="GO:0006355">
    <property type="term" value="P:regulation of DNA-templated transcription"/>
    <property type="evidence" value="ECO:0007669"/>
    <property type="project" value="InterPro"/>
</dbReference>
<accession>A0A1G8ZIF8</accession>
<dbReference type="Pfam" id="PF08448">
    <property type="entry name" value="PAS_4"/>
    <property type="match status" value="1"/>
</dbReference>